<dbReference type="Proteomes" id="UP000267159">
    <property type="component" value="Unassembled WGS sequence"/>
</dbReference>
<reference evidence="3 5" key="2">
    <citation type="submission" date="2019-03" db="EMBL/GenBank/DDBJ databases">
        <title>Diversity of the mouse oral microbiome.</title>
        <authorList>
            <person name="Joseph S."/>
            <person name="Aduse-Opoku J."/>
            <person name="Curtis M."/>
            <person name="Wade W."/>
            <person name="Hashim A."/>
        </authorList>
    </citation>
    <scope>NUCLEOTIDE SEQUENCE [LARGE SCALE GENOMIC DNA]</scope>
    <source>
        <strain evidence="3 5">P2318</strain>
    </source>
</reference>
<sequence>MKQKHESDIIKLRNGYQKEIDAAIRRAEIAERKAVGKEAVIEKQKNRIDELDRKVNPQRYRLSSGAELIGHRFLGNNPYTVTLKIWTRVKEIEHTAVTYLCDSDKRLQAFGNGELTEHEFVNACFSAAEQVSEIQANLLGAAFELATGGTAQLHVGTGGGGSTSDLPWRDKDKNFNKRTAIKRY</sequence>
<evidence type="ECO:0000313" key="2">
    <source>
        <dbReference type="EMBL" id="RLT80255.1"/>
    </source>
</evidence>
<evidence type="ECO:0000313" key="5">
    <source>
        <dbReference type="Proteomes" id="UP000298073"/>
    </source>
</evidence>
<keyword evidence="1" id="KW-0175">Coiled coil</keyword>
<accession>A0A3L7Z0S0</accession>
<name>A0A3L7Z0S0_9BACE</name>
<dbReference type="Proteomes" id="UP000298073">
    <property type="component" value="Unassembled WGS sequence"/>
</dbReference>
<comment type="caution">
    <text evidence="2">The sequence shown here is derived from an EMBL/GenBank/DDBJ whole genome shotgun (WGS) entry which is preliminary data.</text>
</comment>
<reference evidence="2 4" key="1">
    <citation type="submission" date="2018-09" db="EMBL/GenBank/DDBJ databases">
        <title>Murine metabolic-syndrome-specific gut microbial biobank.</title>
        <authorList>
            <person name="Liu C."/>
        </authorList>
    </citation>
    <scope>NUCLEOTIDE SEQUENCE [LARGE SCALE GENOMIC DNA]</scope>
    <source>
        <strain evidence="2 4">0.1X-D8-26</strain>
    </source>
</reference>
<proteinExistence type="predicted"/>
<protein>
    <submittedName>
        <fullName evidence="2">Uncharacterized protein</fullName>
    </submittedName>
</protein>
<feature type="coiled-coil region" evidence="1">
    <location>
        <begin position="13"/>
        <end position="54"/>
    </location>
</feature>
<gene>
    <name evidence="2" type="ORF">D7Y07_09505</name>
    <name evidence="3" type="ORF">E4T97_12035</name>
</gene>
<dbReference type="EMBL" id="SPPV01000024">
    <property type="protein sequence ID" value="TFU49106.1"/>
    <property type="molecule type" value="Genomic_DNA"/>
</dbReference>
<dbReference type="EMBL" id="RAZM01000024">
    <property type="protein sequence ID" value="RLT80255.1"/>
    <property type="molecule type" value="Genomic_DNA"/>
</dbReference>
<organism evidence="2 4">
    <name type="scientific">Bacteroides acidifaciens</name>
    <dbReference type="NCBI Taxonomy" id="85831"/>
    <lineage>
        <taxon>Bacteria</taxon>
        <taxon>Pseudomonadati</taxon>
        <taxon>Bacteroidota</taxon>
        <taxon>Bacteroidia</taxon>
        <taxon>Bacteroidales</taxon>
        <taxon>Bacteroidaceae</taxon>
        <taxon>Bacteroides</taxon>
    </lineage>
</organism>
<dbReference type="AlphaFoldDB" id="A0A3L7Z0S0"/>
<evidence type="ECO:0000256" key="1">
    <source>
        <dbReference type="SAM" id="Coils"/>
    </source>
</evidence>
<evidence type="ECO:0000313" key="3">
    <source>
        <dbReference type="EMBL" id="TFU49106.1"/>
    </source>
</evidence>
<evidence type="ECO:0000313" key="4">
    <source>
        <dbReference type="Proteomes" id="UP000267159"/>
    </source>
</evidence>